<protein>
    <recommendedName>
        <fullName evidence="3">Sortilin N-terminal domain-containing protein</fullName>
    </recommendedName>
</protein>
<dbReference type="RefSeq" id="WP_237381472.1">
    <property type="nucleotide sequence ID" value="NZ_CP071793.1"/>
</dbReference>
<gene>
    <name evidence="4" type="ORF">J3U87_02635</name>
</gene>
<keyword evidence="5" id="KW-1185">Reference proteome</keyword>
<dbReference type="SUPFAM" id="SSF50939">
    <property type="entry name" value="Sialidases"/>
    <property type="match status" value="2"/>
</dbReference>
<dbReference type="PROSITE" id="PS51257">
    <property type="entry name" value="PROKAR_LIPOPROTEIN"/>
    <property type="match status" value="1"/>
</dbReference>
<dbReference type="PANTHER" id="PTHR43739">
    <property type="entry name" value="XYLOGLUCANASE (EUROFUNG)"/>
    <property type="match status" value="1"/>
</dbReference>
<keyword evidence="1" id="KW-0677">Repeat</keyword>
<dbReference type="Gene3D" id="2.130.10.10">
    <property type="entry name" value="YVTN repeat-like/Quinoprotein amine dehydrogenase"/>
    <property type="match status" value="5"/>
</dbReference>
<feature type="chain" id="PRO_5035178140" description="Sortilin N-terminal domain-containing protein" evidence="2">
    <location>
        <begin position="22"/>
        <end position="1099"/>
    </location>
</feature>
<dbReference type="KEGG" id="scor:J3U87_02635"/>
<evidence type="ECO:0000256" key="2">
    <source>
        <dbReference type="SAM" id="SignalP"/>
    </source>
</evidence>
<evidence type="ECO:0000313" key="5">
    <source>
        <dbReference type="Proteomes" id="UP000663929"/>
    </source>
</evidence>
<evidence type="ECO:0000256" key="1">
    <source>
        <dbReference type="ARBA" id="ARBA00022737"/>
    </source>
</evidence>
<evidence type="ECO:0000313" key="4">
    <source>
        <dbReference type="EMBL" id="QTD51341.1"/>
    </source>
</evidence>
<dbReference type="AlphaFoldDB" id="A0A8A4TQW1"/>
<dbReference type="CDD" id="cd15482">
    <property type="entry name" value="Sialidase_non-viral"/>
    <property type="match status" value="2"/>
</dbReference>
<dbReference type="InterPro" id="IPR052025">
    <property type="entry name" value="Xyloglucanase_GH74"/>
</dbReference>
<name>A0A8A4TQW1_SULCO</name>
<dbReference type="InterPro" id="IPR031778">
    <property type="entry name" value="Sortilin_N"/>
</dbReference>
<dbReference type="GO" id="GO:0010411">
    <property type="term" value="P:xyloglucan metabolic process"/>
    <property type="evidence" value="ECO:0007669"/>
    <property type="project" value="TreeGrafter"/>
</dbReference>
<keyword evidence="2" id="KW-0732">Signal</keyword>
<dbReference type="InterPro" id="IPR015943">
    <property type="entry name" value="WD40/YVTN_repeat-like_dom_sf"/>
</dbReference>
<accession>A0A8A4TQW1</accession>
<sequence length="1099" mass="121660">MNRTGYLFMTALLLGCLPISAAKKKTPDKTEPTSKLDAKLLGGLALRNIGPALTSGRIGDLAVDPRNRARYYVAVASGGVWKTENAGTTWQPIFDSQGSYSIGCITLDPSNPHVVWVGTGENQNQRSVGYGDGVYRSRDGGKSWEHMGLKESEHIAKIIVDPRDSNRILVASQGPLWSAGGQRGLFLSENGGADWKAILEIDEHTGVTDLVMDPRDPDVLYAAAHQRRRRVWTQIHGGPGSGLHKSTDGGKTWRKIHNGLPSVELGRIGLAISPVDPDVVYAMVEAAQDKSGFFRSTDRGESWEKRSSYNSSPPLYYQEIFADPKNVDRVYAMDTWLHVTEDGGKSFHKVPERAKHVDNHAMWIDPNDTDYLLVGCDGGLYESFDRGQNWAMKTNLPITQFYRVAVDDAKPFYNIYGGTQDNNTLGGPSRTNSQHGITNRDWFVTVGGDGFEPAIEPGNPNIVYAQYQYGGLARFDKASGEITFIQPPVENDEDPARYNWDAALILSPHSPTRLYFASQRVYRSDDRGQSWTAISGDLSRGLDRNTLPVMGKIWSIDSIAKSRSTSPYGNVVFLSESSLTEGLIYAGTDDGLIQVTEDGGQNWRRLDRFPGIPERTYVNAVVASRHQADRVYAVFNNHKSGDFKPYVLKSDNRGRSWTTITADLPERGSTYCLVEDPIDPELLFVGTEFGLFTSMNGGGSWIRLQGGMPTIAIRDLDIQPRENDLVAASFGRGFFVLDDYSPLRTMDEALLEREAHLFPVKDAWAYHESYELGVRGKGFQGDSFYNADNPPFGAVLTLYLKEAYPSLTDQRRKAEKAKVEKKQPLSYPSWDAWRAEQEAGKPAVLVMIRDDAGTVVRTLKAPNRAGLHRISWDLRWSAPNPTNLKFKPTTNPFAEDPMGPMAVPGTYSAQLYKQIDGALTQLGEPVDFEVRPLGVATLPAEDRAGLVAFQQKTARLLRAVQSANAALRDAESRLDHLKAAVHDTPQADRAWLTSLEDMQSRLRALKRTLFGDRAVAKVYEPISPSINGRLGGILFSHWRSSSAATASVQREYELAASQFAEVLPKLRTLIEKDLADIEAKMEAAGAPHTPGRLPNWKPE</sequence>
<dbReference type="PANTHER" id="PTHR43739:SF5">
    <property type="entry name" value="EXO-ALPHA-SIALIDASE"/>
    <property type="match status" value="1"/>
</dbReference>
<proteinExistence type="predicted"/>
<dbReference type="EMBL" id="CP071793">
    <property type="protein sequence ID" value="QTD51341.1"/>
    <property type="molecule type" value="Genomic_DNA"/>
</dbReference>
<dbReference type="InterPro" id="IPR036278">
    <property type="entry name" value="Sialidase_sf"/>
</dbReference>
<evidence type="ECO:0000259" key="3">
    <source>
        <dbReference type="Pfam" id="PF15902"/>
    </source>
</evidence>
<dbReference type="Pfam" id="PF15902">
    <property type="entry name" value="Sortilin-Vps10"/>
    <property type="match status" value="1"/>
</dbReference>
<organism evidence="4 5">
    <name type="scientific">Sulfidibacter corallicola</name>
    <dbReference type="NCBI Taxonomy" id="2818388"/>
    <lineage>
        <taxon>Bacteria</taxon>
        <taxon>Pseudomonadati</taxon>
        <taxon>Acidobacteriota</taxon>
        <taxon>Holophagae</taxon>
        <taxon>Acanthopleuribacterales</taxon>
        <taxon>Acanthopleuribacteraceae</taxon>
        <taxon>Sulfidibacter</taxon>
    </lineage>
</organism>
<feature type="domain" description="Sortilin N-terminal" evidence="3">
    <location>
        <begin position="134"/>
        <end position="264"/>
    </location>
</feature>
<feature type="signal peptide" evidence="2">
    <location>
        <begin position="1"/>
        <end position="21"/>
    </location>
</feature>
<dbReference type="Proteomes" id="UP000663929">
    <property type="component" value="Chromosome"/>
</dbReference>
<reference evidence="4" key="1">
    <citation type="submission" date="2021-03" db="EMBL/GenBank/DDBJ databases">
        <title>Acanthopleuribacteraceae sp. M133.</title>
        <authorList>
            <person name="Wang G."/>
        </authorList>
    </citation>
    <scope>NUCLEOTIDE SEQUENCE</scope>
    <source>
        <strain evidence="4">M133</strain>
    </source>
</reference>